<keyword evidence="1" id="KW-1133">Transmembrane helix</keyword>
<reference evidence="2 3" key="1">
    <citation type="journal article" date="2013" name="PLoS Genet.">
        <title>The genome and development-dependent transcriptomes of Pyronema confluens: a window into fungal evolution.</title>
        <authorList>
            <person name="Traeger S."/>
            <person name="Altegoer F."/>
            <person name="Freitag M."/>
            <person name="Gabaldon T."/>
            <person name="Kempken F."/>
            <person name="Kumar A."/>
            <person name="Marcet-Houben M."/>
            <person name="Poggeler S."/>
            <person name="Stajich J.E."/>
            <person name="Nowrousian M."/>
        </authorList>
    </citation>
    <scope>NUCLEOTIDE SEQUENCE [LARGE SCALE GENOMIC DNA]</scope>
    <source>
        <strain evidence="3">CBS 100304</strain>
        <tissue evidence="2">Vegetative mycelium</tissue>
    </source>
</reference>
<dbReference type="AlphaFoldDB" id="U4KYI2"/>
<keyword evidence="1" id="KW-0812">Transmembrane</keyword>
<sequence>MCQQRPSAGLNGFPFLACSTSLLLFFPRRFLSNLDLFFSSHSCSKLDLSAKLVKRKYQSPVVGSVDIFSMHICGSSTRRTVRSVSWRLGSGRCLSRFNLLLSNFRVHPPIRKVRHCRFP</sequence>
<name>U4KYI2_PYROM</name>
<keyword evidence="1" id="KW-0472">Membrane</keyword>
<keyword evidence="3" id="KW-1185">Reference proteome</keyword>
<dbReference type="Proteomes" id="UP000018144">
    <property type="component" value="Unassembled WGS sequence"/>
</dbReference>
<evidence type="ECO:0000313" key="3">
    <source>
        <dbReference type="Proteomes" id="UP000018144"/>
    </source>
</evidence>
<proteinExistence type="predicted"/>
<protein>
    <submittedName>
        <fullName evidence="2">Uncharacterized protein</fullName>
    </submittedName>
</protein>
<evidence type="ECO:0000256" key="1">
    <source>
        <dbReference type="SAM" id="Phobius"/>
    </source>
</evidence>
<evidence type="ECO:0000313" key="2">
    <source>
        <dbReference type="EMBL" id="CCX04674.1"/>
    </source>
</evidence>
<feature type="transmembrane region" description="Helical" evidence="1">
    <location>
        <begin position="12"/>
        <end position="31"/>
    </location>
</feature>
<gene>
    <name evidence="2" type="ORF">PCON_03276</name>
</gene>
<organism evidence="2 3">
    <name type="scientific">Pyronema omphalodes (strain CBS 100304)</name>
    <name type="common">Pyronema confluens</name>
    <dbReference type="NCBI Taxonomy" id="1076935"/>
    <lineage>
        <taxon>Eukaryota</taxon>
        <taxon>Fungi</taxon>
        <taxon>Dikarya</taxon>
        <taxon>Ascomycota</taxon>
        <taxon>Pezizomycotina</taxon>
        <taxon>Pezizomycetes</taxon>
        <taxon>Pezizales</taxon>
        <taxon>Pyronemataceae</taxon>
        <taxon>Pyronema</taxon>
    </lineage>
</organism>
<accession>U4KYI2</accession>
<dbReference type="EMBL" id="HF935213">
    <property type="protein sequence ID" value="CCX04674.1"/>
    <property type="molecule type" value="Genomic_DNA"/>
</dbReference>